<evidence type="ECO:0000313" key="2">
    <source>
        <dbReference type="Proteomes" id="UP000199580"/>
    </source>
</evidence>
<gene>
    <name evidence="1" type="ORF">SAMN04487935_3532</name>
</gene>
<sequence>MVLRKITLLTLAFAAFGCSNDSPDDLGVEAILTDTPITYNANVKAIIDNNCISCHSTIPQNGAPMSLATFEDVKSAIELRGLIERISKDNGQSGLMPLGGPKMPQQNIDMITLWRDQEFQH</sequence>
<dbReference type="RefSeq" id="WP_091398671.1">
    <property type="nucleotide sequence ID" value="NZ_BKAI01000010.1"/>
</dbReference>
<dbReference type="PROSITE" id="PS51257">
    <property type="entry name" value="PROKAR_LIPOPROTEIN"/>
    <property type="match status" value="1"/>
</dbReference>
<keyword evidence="2" id="KW-1185">Reference proteome</keyword>
<evidence type="ECO:0008006" key="3">
    <source>
        <dbReference type="Google" id="ProtNLM"/>
    </source>
</evidence>
<organism evidence="1 2">
    <name type="scientific">Flavobacterium noncentrifugens</name>
    <dbReference type="NCBI Taxonomy" id="1128970"/>
    <lineage>
        <taxon>Bacteria</taxon>
        <taxon>Pseudomonadati</taxon>
        <taxon>Bacteroidota</taxon>
        <taxon>Flavobacteriia</taxon>
        <taxon>Flavobacteriales</taxon>
        <taxon>Flavobacteriaceae</taxon>
        <taxon>Flavobacterium</taxon>
    </lineage>
</organism>
<dbReference type="OrthoDB" id="9786191at2"/>
<dbReference type="EMBL" id="FNEZ01000007">
    <property type="protein sequence ID" value="SDK51203.1"/>
    <property type="molecule type" value="Genomic_DNA"/>
</dbReference>
<reference evidence="1 2" key="1">
    <citation type="submission" date="2016-10" db="EMBL/GenBank/DDBJ databases">
        <authorList>
            <person name="de Groot N.N."/>
        </authorList>
    </citation>
    <scope>NUCLEOTIDE SEQUENCE [LARGE SCALE GENOMIC DNA]</scope>
    <source>
        <strain evidence="1 2">CGMCC 1.10076</strain>
    </source>
</reference>
<proteinExistence type="predicted"/>
<dbReference type="STRING" id="1128970.SAMN04487935_3532"/>
<dbReference type="Proteomes" id="UP000199580">
    <property type="component" value="Unassembled WGS sequence"/>
</dbReference>
<accession>A0A1G9CHQ0</accession>
<name>A0A1G9CHQ0_9FLAO</name>
<protein>
    <recommendedName>
        <fullName evidence="3">Cytochrome c domain-containing protein</fullName>
    </recommendedName>
</protein>
<dbReference type="AlphaFoldDB" id="A0A1G9CHQ0"/>
<evidence type="ECO:0000313" key="1">
    <source>
        <dbReference type="EMBL" id="SDK51203.1"/>
    </source>
</evidence>